<comment type="caution">
    <text evidence="3">The sequence shown here is derived from an EMBL/GenBank/DDBJ whole genome shotgun (WGS) entry which is preliminary data.</text>
</comment>
<evidence type="ECO:0008006" key="5">
    <source>
        <dbReference type="Google" id="ProtNLM"/>
    </source>
</evidence>
<protein>
    <recommendedName>
        <fullName evidence="5">Polyketide synthase methyltransferase domain-containing protein</fullName>
    </recommendedName>
</protein>
<evidence type="ECO:0000256" key="1">
    <source>
        <dbReference type="ARBA" id="ARBA00022603"/>
    </source>
</evidence>
<dbReference type="Pfam" id="PF04072">
    <property type="entry name" value="LCM"/>
    <property type="match status" value="1"/>
</dbReference>
<evidence type="ECO:0000313" key="4">
    <source>
        <dbReference type="Proteomes" id="UP000285146"/>
    </source>
</evidence>
<dbReference type="InterPro" id="IPR016874">
    <property type="entry name" value="TcmP-like"/>
</dbReference>
<dbReference type="GO" id="GO:0008168">
    <property type="term" value="F:methyltransferase activity"/>
    <property type="evidence" value="ECO:0007669"/>
    <property type="project" value="UniProtKB-KW"/>
</dbReference>
<name>A0A423W8D4_9PEZI</name>
<dbReference type="OrthoDB" id="203237at2759"/>
<reference evidence="3 4" key="1">
    <citation type="submission" date="2015-09" db="EMBL/GenBank/DDBJ databases">
        <title>Host preference determinants of Valsa canker pathogens revealed by comparative genomics.</title>
        <authorList>
            <person name="Yin Z."/>
            <person name="Huang L."/>
        </authorList>
    </citation>
    <scope>NUCLEOTIDE SEQUENCE [LARGE SCALE GENOMIC DNA]</scope>
    <source>
        <strain evidence="3 4">SXYLt</strain>
    </source>
</reference>
<evidence type="ECO:0000256" key="2">
    <source>
        <dbReference type="ARBA" id="ARBA00022679"/>
    </source>
</evidence>
<dbReference type="PANTHER" id="PTHR43619:SF2">
    <property type="entry name" value="S-ADENOSYL-L-METHIONINE-DEPENDENT METHYLTRANSFERASES SUPERFAMILY PROTEIN"/>
    <property type="match status" value="1"/>
</dbReference>
<dbReference type="InParanoid" id="A0A423W8D4"/>
<accession>A0A423W8D4</accession>
<dbReference type="EMBL" id="LKEB01000058">
    <property type="protein sequence ID" value="ROV99582.1"/>
    <property type="molecule type" value="Genomic_DNA"/>
</dbReference>
<keyword evidence="4" id="KW-1185">Reference proteome</keyword>
<dbReference type="GO" id="GO:0032259">
    <property type="term" value="P:methylation"/>
    <property type="evidence" value="ECO:0007669"/>
    <property type="project" value="UniProtKB-KW"/>
</dbReference>
<dbReference type="InterPro" id="IPR029063">
    <property type="entry name" value="SAM-dependent_MTases_sf"/>
</dbReference>
<sequence>MPKGPTGKEKVHLSGVEETLLAAIWCRAKDAQSAHPLLGDPYAQLILDRCDVDYTRSTFAALHDERWARFISGRAKTLDVWCQDFLDAHGDTPVQVLQLACGLDSRFARVRRGAGVRWIDLDTPMVMNLRGRVYAELPDLMGDGEYITRNLSVTNENWLGDIPRDRPTLVIAEGLLMYLEPAQSRKVIRDVVEYFGLGGQIIFDVLGTVLQRHTSQVQWLKSSGVKFSWGVDNPEEIEELHEQLKLVGSKHWDEYMHVERRMSCAPPWFGETATKMASKLFSSFDDFAQVLRFDF</sequence>
<organism evidence="3 4">
    <name type="scientific">Cytospora leucostoma</name>
    <dbReference type="NCBI Taxonomy" id="1230097"/>
    <lineage>
        <taxon>Eukaryota</taxon>
        <taxon>Fungi</taxon>
        <taxon>Dikarya</taxon>
        <taxon>Ascomycota</taxon>
        <taxon>Pezizomycotina</taxon>
        <taxon>Sordariomycetes</taxon>
        <taxon>Sordariomycetidae</taxon>
        <taxon>Diaporthales</taxon>
        <taxon>Cytosporaceae</taxon>
        <taxon>Cytospora</taxon>
    </lineage>
</organism>
<dbReference type="PANTHER" id="PTHR43619">
    <property type="entry name" value="S-ADENOSYL-L-METHIONINE-DEPENDENT METHYLTRANSFERASE YKTD-RELATED"/>
    <property type="match status" value="1"/>
</dbReference>
<dbReference type="SUPFAM" id="SSF53335">
    <property type="entry name" value="S-adenosyl-L-methionine-dependent methyltransferases"/>
    <property type="match status" value="1"/>
</dbReference>
<keyword evidence="1" id="KW-0489">Methyltransferase</keyword>
<gene>
    <name evidence="3" type="ORF">VPNG_07744</name>
</gene>
<dbReference type="Proteomes" id="UP000285146">
    <property type="component" value="Unassembled WGS sequence"/>
</dbReference>
<dbReference type="InterPro" id="IPR007213">
    <property type="entry name" value="Ppm1/Ppm2/Tcmp"/>
</dbReference>
<dbReference type="PIRSF" id="PIRSF028177">
    <property type="entry name" value="Polyketide_synth_Omtfrase_TcmP"/>
    <property type="match status" value="1"/>
</dbReference>
<dbReference type="Gene3D" id="3.40.50.150">
    <property type="entry name" value="Vaccinia Virus protein VP39"/>
    <property type="match status" value="1"/>
</dbReference>
<proteinExistence type="predicted"/>
<dbReference type="STRING" id="1230097.A0A423W8D4"/>
<dbReference type="AlphaFoldDB" id="A0A423W8D4"/>
<keyword evidence="2" id="KW-0808">Transferase</keyword>
<evidence type="ECO:0000313" key="3">
    <source>
        <dbReference type="EMBL" id="ROV99582.1"/>
    </source>
</evidence>